<sequence length="140" mass="15319">MNTEDIVGLCNRKNAIFVVLCGLALYVHLFAAGDTVRQTLEGQLTAETGQLSARKGHLSTTAVREGQLSATVVGEGQLSATEKEWEGQLSAEEEEEEGEEHGISRCIDDEELSVFRPRCHDVENILSALADAFNVRFPSR</sequence>
<gene>
    <name evidence="3" type="ORF">WN55_08726</name>
</gene>
<keyword evidence="2" id="KW-0812">Transmembrane</keyword>
<dbReference type="AlphaFoldDB" id="A0A154NZM0"/>
<reference evidence="3 4" key="1">
    <citation type="submission" date="2015-07" db="EMBL/GenBank/DDBJ databases">
        <title>The genome of Dufourea novaeangliae.</title>
        <authorList>
            <person name="Pan H."/>
            <person name="Kapheim K."/>
        </authorList>
    </citation>
    <scope>NUCLEOTIDE SEQUENCE [LARGE SCALE GENOMIC DNA]</scope>
    <source>
        <strain evidence="3">0120121106</strain>
        <tissue evidence="3">Whole body</tissue>
    </source>
</reference>
<feature type="transmembrane region" description="Helical" evidence="2">
    <location>
        <begin position="15"/>
        <end position="33"/>
    </location>
</feature>
<keyword evidence="2" id="KW-1133">Transmembrane helix</keyword>
<evidence type="ECO:0000256" key="1">
    <source>
        <dbReference type="SAM" id="MobiDB-lite"/>
    </source>
</evidence>
<keyword evidence="2" id="KW-0472">Membrane</keyword>
<dbReference type="Proteomes" id="UP000076502">
    <property type="component" value="Unassembled WGS sequence"/>
</dbReference>
<dbReference type="EMBL" id="KQ434786">
    <property type="protein sequence ID" value="KZC05119.1"/>
    <property type="molecule type" value="Genomic_DNA"/>
</dbReference>
<evidence type="ECO:0000313" key="4">
    <source>
        <dbReference type="Proteomes" id="UP000076502"/>
    </source>
</evidence>
<protein>
    <submittedName>
        <fullName evidence="3">Uncharacterized protein</fullName>
    </submittedName>
</protein>
<keyword evidence="4" id="KW-1185">Reference proteome</keyword>
<proteinExistence type="predicted"/>
<feature type="region of interest" description="Disordered" evidence="1">
    <location>
        <begin position="79"/>
        <end position="103"/>
    </location>
</feature>
<organism evidence="3 4">
    <name type="scientific">Dufourea novaeangliae</name>
    <name type="common">Sweat bee</name>
    <dbReference type="NCBI Taxonomy" id="178035"/>
    <lineage>
        <taxon>Eukaryota</taxon>
        <taxon>Metazoa</taxon>
        <taxon>Ecdysozoa</taxon>
        <taxon>Arthropoda</taxon>
        <taxon>Hexapoda</taxon>
        <taxon>Insecta</taxon>
        <taxon>Pterygota</taxon>
        <taxon>Neoptera</taxon>
        <taxon>Endopterygota</taxon>
        <taxon>Hymenoptera</taxon>
        <taxon>Apocrita</taxon>
        <taxon>Aculeata</taxon>
        <taxon>Apoidea</taxon>
        <taxon>Anthophila</taxon>
        <taxon>Halictidae</taxon>
        <taxon>Rophitinae</taxon>
        <taxon>Dufourea</taxon>
    </lineage>
</organism>
<evidence type="ECO:0000256" key="2">
    <source>
        <dbReference type="SAM" id="Phobius"/>
    </source>
</evidence>
<accession>A0A154NZM0</accession>
<evidence type="ECO:0000313" key="3">
    <source>
        <dbReference type="EMBL" id="KZC05119.1"/>
    </source>
</evidence>
<name>A0A154NZM0_DUFNO</name>